<dbReference type="AlphaFoldDB" id="A0A382ALQ6"/>
<evidence type="ECO:0000313" key="1">
    <source>
        <dbReference type="EMBL" id="SVB02324.1"/>
    </source>
</evidence>
<protein>
    <recommendedName>
        <fullName evidence="2">Nucleotide-diphospho-sugar transferase domain-containing protein</fullName>
    </recommendedName>
</protein>
<feature type="non-terminal residue" evidence="1">
    <location>
        <position position="265"/>
    </location>
</feature>
<evidence type="ECO:0008006" key="2">
    <source>
        <dbReference type="Google" id="ProtNLM"/>
    </source>
</evidence>
<proteinExistence type="predicted"/>
<sequence length="265" mass="31856">MAYALALSLKASQVEAPYLAVGMTTEDQKRLPSNYKKVFDKVITIPWTDEALPHNWKLHNWWKAYHMTPYKETICLDADMIFTHDHSEWWDVLARRFPLQICNSPVTFKGHKADVSYYSKQFKHNNLYRGYAALTYFRQSKEARKFFNVCEDIFKNWDDYSWEYIRHNKVRWPATDEVYGLAIRLLEWEDKVKPIPSFTFVHLKSKCQGLLDYKVQDIDWVDYLSDSWDEHGRCFINNYLQTKPVHYHVKKWLTDEHIERLEELA</sequence>
<name>A0A382ALQ6_9ZZZZ</name>
<organism evidence="1">
    <name type="scientific">marine metagenome</name>
    <dbReference type="NCBI Taxonomy" id="408172"/>
    <lineage>
        <taxon>unclassified sequences</taxon>
        <taxon>metagenomes</taxon>
        <taxon>ecological metagenomes</taxon>
    </lineage>
</organism>
<dbReference type="EMBL" id="UINC01025887">
    <property type="protein sequence ID" value="SVB02324.1"/>
    <property type="molecule type" value="Genomic_DNA"/>
</dbReference>
<accession>A0A382ALQ6</accession>
<gene>
    <name evidence="1" type="ORF">METZ01_LOCUS155178</name>
</gene>
<reference evidence="1" key="1">
    <citation type="submission" date="2018-05" db="EMBL/GenBank/DDBJ databases">
        <authorList>
            <person name="Lanie J.A."/>
            <person name="Ng W.-L."/>
            <person name="Kazmierczak K.M."/>
            <person name="Andrzejewski T.M."/>
            <person name="Davidsen T.M."/>
            <person name="Wayne K.J."/>
            <person name="Tettelin H."/>
            <person name="Glass J.I."/>
            <person name="Rusch D."/>
            <person name="Podicherti R."/>
            <person name="Tsui H.-C.T."/>
            <person name="Winkler M.E."/>
        </authorList>
    </citation>
    <scope>NUCLEOTIDE SEQUENCE</scope>
</reference>